<keyword evidence="6 9" id="KW-0378">Hydrolase</keyword>
<evidence type="ECO:0000256" key="6">
    <source>
        <dbReference type="ARBA" id="ARBA00022801"/>
    </source>
</evidence>
<evidence type="ECO:0000256" key="4">
    <source>
        <dbReference type="ARBA" id="ARBA00022692"/>
    </source>
</evidence>
<name>A0A8F6TXC7_9RHOB</name>
<evidence type="ECO:0000256" key="1">
    <source>
        <dbReference type="ARBA" id="ARBA00006139"/>
    </source>
</evidence>
<keyword evidence="4 9" id="KW-0812">Transmembrane</keyword>
<evidence type="ECO:0000256" key="7">
    <source>
        <dbReference type="ARBA" id="ARBA00022989"/>
    </source>
</evidence>
<dbReference type="GO" id="GO:0006508">
    <property type="term" value="P:proteolysis"/>
    <property type="evidence" value="ECO:0007669"/>
    <property type="project" value="UniProtKB-KW"/>
</dbReference>
<feature type="active site" evidence="9">
    <location>
        <position position="136"/>
    </location>
</feature>
<dbReference type="EMBL" id="CP079194">
    <property type="protein sequence ID" value="QXT40183.1"/>
    <property type="molecule type" value="Genomic_DNA"/>
</dbReference>
<gene>
    <name evidence="9 10" type="primary">lspA</name>
    <name evidence="10" type="ORF">KYE46_02690</name>
</gene>
<comment type="caution">
    <text evidence="9">Lacks conserved residue(s) required for the propagation of feature annotation.</text>
</comment>
<dbReference type="GO" id="GO:0005886">
    <property type="term" value="C:plasma membrane"/>
    <property type="evidence" value="ECO:0007669"/>
    <property type="project" value="UniProtKB-SubCell"/>
</dbReference>
<dbReference type="InterPro" id="IPR001872">
    <property type="entry name" value="Peptidase_A8"/>
</dbReference>
<keyword evidence="3 9" id="KW-0645">Protease</keyword>
<dbReference type="GO" id="GO:0004190">
    <property type="term" value="F:aspartic-type endopeptidase activity"/>
    <property type="evidence" value="ECO:0007669"/>
    <property type="project" value="UniProtKB-UniRule"/>
</dbReference>
<evidence type="ECO:0000256" key="8">
    <source>
        <dbReference type="ARBA" id="ARBA00023136"/>
    </source>
</evidence>
<feature type="transmembrane region" description="Helical" evidence="9">
    <location>
        <begin position="130"/>
        <end position="149"/>
    </location>
</feature>
<dbReference type="Pfam" id="PF01252">
    <property type="entry name" value="Peptidase_A8"/>
    <property type="match status" value="1"/>
</dbReference>
<dbReference type="KEGG" id="gce:KYE46_02690"/>
<accession>A0A8F6TXC7</accession>
<dbReference type="PANTHER" id="PTHR33695:SF1">
    <property type="entry name" value="LIPOPROTEIN SIGNAL PEPTIDASE"/>
    <property type="match status" value="1"/>
</dbReference>
<comment type="pathway">
    <text evidence="9">Protein modification; lipoprotein biosynthesis (signal peptide cleavage).</text>
</comment>
<comment type="catalytic activity">
    <reaction evidence="9">
        <text>Release of signal peptides from bacterial membrane prolipoproteins. Hydrolyzes -Xaa-Yaa-Zaa-|-(S,diacylglyceryl)Cys-, in which Xaa is hydrophobic (preferably Leu), and Yaa (Ala or Ser) and Zaa (Gly or Ala) have small, neutral side chains.</text>
        <dbReference type="EC" id="3.4.23.36"/>
    </reaction>
</comment>
<evidence type="ECO:0000256" key="2">
    <source>
        <dbReference type="ARBA" id="ARBA00022475"/>
    </source>
</evidence>
<dbReference type="AlphaFoldDB" id="A0A8F6TXC7"/>
<keyword evidence="8 9" id="KW-0472">Membrane</keyword>
<dbReference type="HAMAP" id="MF_00161">
    <property type="entry name" value="LspA"/>
    <property type="match status" value="1"/>
</dbReference>
<comment type="subcellular location">
    <subcellularLocation>
        <location evidence="9">Cell membrane</location>
        <topology evidence="9">Multi-pass membrane protein</topology>
    </subcellularLocation>
</comment>
<keyword evidence="5 9" id="KW-0064">Aspartyl protease</keyword>
<keyword evidence="2 9" id="KW-1003">Cell membrane</keyword>
<proteinExistence type="inferred from homology"/>
<dbReference type="RefSeq" id="WP_219003278.1">
    <property type="nucleotide sequence ID" value="NZ_CP079194.1"/>
</dbReference>
<comment type="function">
    <text evidence="9">This protein specifically catalyzes the removal of signal peptides from prolipoproteins.</text>
</comment>
<feature type="active site" evidence="9">
    <location>
        <position position="117"/>
    </location>
</feature>
<dbReference type="PANTHER" id="PTHR33695">
    <property type="entry name" value="LIPOPROTEIN SIGNAL PEPTIDASE"/>
    <property type="match status" value="1"/>
</dbReference>
<evidence type="ECO:0000313" key="10">
    <source>
        <dbReference type="EMBL" id="QXT40183.1"/>
    </source>
</evidence>
<evidence type="ECO:0000256" key="3">
    <source>
        <dbReference type="ARBA" id="ARBA00022670"/>
    </source>
</evidence>
<sequence length="157" mass="16904">MRLVYLSALFWFLIDQGSKYGVLYGLNLIERIHLEVFPPFLVFHLGWNTGINFGILAGGPEVTRYGLIVLALLICGWLFYWAKTGLTRPVALLSAGAVIGGALGNALDRVIHGAVIDFLNMSCCGIQNPYTFNIADIGVVVGALGLLLFSESGKTAA</sequence>
<evidence type="ECO:0000256" key="9">
    <source>
        <dbReference type="HAMAP-Rule" id="MF_00161"/>
    </source>
</evidence>
<evidence type="ECO:0000313" key="11">
    <source>
        <dbReference type="Proteomes" id="UP000825009"/>
    </source>
</evidence>
<keyword evidence="7 9" id="KW-1133">Transmembrane helix</keyword>
<dbReference type="UniPathway" id="UPA00665"/>
<feature type="transmembrane region" description="Helical" evidence="9">
    <location>
        <begin position="65"/>
        <end position="82"/>
    </location>
</feature>
<protein>
    <recommendedName>
        <fullName evidence="9">Lipoprotein signal peptidase</fullName>
        <ecNumber evidence="9">3.4.23.36</ecNumber>
    </recommendedName>
    <alternativeName>
        <fullName evidence="9">Prolipoprotein signal peptidase</fullName>
    </alternativeName>
    <alternativeName>
        <fullName evidence="9">Signal peptidase II</fullName>
        <shortName evidence="9">SPase II</shortName>
    </alternativeName>
</protein>
<dbReference type="EC" id="3.4.23.36" evidence="9"/>
<dbReference type="PROSITE" id="PS00855">
    <property type="entry name" value="SPASE_II"/>
    <property type="match status" value="1"/>
</dbReference>
<organism evidence="10 11">
    <name type="scientific">Gymnodinialimonas ceratoperidinii</name>
    <dbReference type="NCBI Taxonomy" id="2856823"/>
    <lineage>
        <taxon>Bacteria</taxon>
        <taxon>Pseudomonadati</taxon>
        <taxon>Pseudomonadota</taxon>
        <taxon>Alphaproteobacteria</taxon>
        <taxon>Rhodobacterales</taxon>
        <taxon>Paracoccaceae</taxon>
        <taxon>Gymnodinialimonas</taxon>
    </lineage>
</organism>
<dbReference type="Proteomes" id="UP000825009">
    <property type="component" value="Chromosome"/>
</dbReference>
<reference evidence="10 11" key="1">
    <citation type="submission" date="2021-07" db="EMBL/GenBank/DDBJ databases">
        <title>A novel Jannaschia species isolated from marine dinoflagellate Ceratoperidinium margalefii.</title>
        <authorList>
            <person name="Jiang Y."/>
            <person name="Li Z."/>
        </authorList>
    </citation>
    <scope>NUCLEOTIDE SEQUENCE [LARGE SCALE GENOMIC DNA]</scope>
    <source>
        <strain evidence="10 11">J12C1-MA-4</strain>
    </source>
</reference>
<comment type="similarity">
    <text evidence="1 9">Belongs to the peptidase A8 family.</text>
</comment>
<keyword evidence="11" id="KW-1185">Reference proteome</keyword>
<dbReference type="NCBIfam" id="TIGR00077">
    <property type="entry name" value="lspA"/>
    <property type="match status" value="1"/>
</dbReference>
<evidence type="ECO:0000256" key="5">
    <source>
        <dbReference type="ARBA" id="ARBA00022750"/>
    </source>
</evidence>